<dbReference type="Pfam" id="PF08246">
    <property type="entry name" value="Inhibitor_I29"/>
    <property type="match status" value="1"/>
</dbReference>
<comment type="similarity">
    <text evidence="2">Belongs to the cystatin family.</text>
</comment>
<dbReference type="InterPro" id="IPR025660">
    <property type="entry name" value="Pept_his_AS"/>
</dbReference>
<dbReference type="InterPro" id="IPR000668">
    <property type="entry name" value="Peptidase_C1A_C"/>
</dbReference>
<feature type="domain" description="Cathepsin propeptide inhibitor" evidence="13">
    <location>
        <begin position="152"/>
        <end position="209"/>
    </location>
</feature>
<organism evidence="14">
    <name type="scientific">Centruroides hentzi</name>
    <dbReference type="NCBI Taxonomy" id="88313"/>
    <lineage>
        <taxon>Eukaryota</taxon>
        <taxon>Metazoa</taxon>
        <taxon>Ecdysozoa</taxon>
        <taxon>Arthropoda</taxon>
        <taxon>Chelicerata</taxon>
        <taxon>Arachnida</taxon>
        <taxon>Scorpiones</taxon>
        <taxon>Buthida</taxon>
        <taxon>Buthoidea</taxon>
        <taxon>Buthidae</taxon>
        <taxon>Centruroides</taxon>
    </lineage>
</organism>
<dbReference type="InterPro" id="IPR013201">
    <property type="entry name" value="Prot_inhib_I29"/>
</dbReference>
<dbReference type="Pfam" id="PF00031">
    <property type="entry name" value="Cystatin"/>
    <property type="match status" value="1"/>
</dbReference>
<evidence type="ECO:0000259" key="11">
    <source>
        <dbReference type="SMART" id="SM00043"/>
    </source>
</evidence>
<dbReference type="PRINTS" id="PR00705">
    <property type="entry name" value="PAPAIN"/>
</dbReference>
<dbReference type="InterPro" id="IPR018073">
    <property type="entry name" value="Prot_inh_cystat_CS"/>
</dbReference>
<evidence type="ECO:0000259" key="13">
    <source>
        <dbReference type="SMART" id="SM00848"/>
    </source>
</evidence>
<protein>
    <submittedName>
        <fullName evidence="14">Cathepsin F-like cysteine proteinase</fullName>
    </submittedName>
</protein>
<keyword evidence="7" id="KW-0865">Zymogen</keyword>
<dbReference type="InterPro" id="IPR038765">
    <property type="entry name" value="Papain-like_cys_pep_sf"/>
</dbReference>
<dbReference type="GO" id="GO:0008234">
    <property type="term" value="F:cysteine-type peptidase activity"/>
    <property type="evidence" value="ECO:0007669"/>
    <property type="project" value="UniProtKB-KW"/>
</dbReference>
<evidence type="ECO:0000256" key="2">
    <source>
        <dbReference type="ARBA" id="ARBA00009403"/>
    </source>
</evidence>
<evidence type="ECO:0000259" key="12">
    <source>
        <dbReference type="SMART" id="SM00645"/>
    </source>
</evidence>
<feature type="domain" description="Cystatin" evidence="11">
    <location>
        <begin position="24"/>
        <end position="133"/>
    </location>
</feature>
<dbReference type="Gene3D" id="3.10.450.10">
    <property type="match status" value="1"/>
</dbReference>
<dbReference type="InterPro" id="IPR000010">
    <property type="entry name" value="Cystatin_dom"/>
</dbReference>
<evidence type="ECO:0000256" key="10">
    <source>
        <dbReference type="SAM" id="SignalP"/>
    </source>
</evidence>
<dbReference type="Gene3D" id="3.90.70.10">
    <property type="entry name" value="Cysteine proteinases"/>
    <property type="match status" value="1"/>
</dbReference>
<dbReference type="PROSITE" id="PS00640">
    <property type="entry name" value="THIOL_PROTEASE_ASN"/>
    <property type="match status" value="1"/>
</dbReference>
<dbReference type="InterPro" id="IPR025661">
    <property type="entry name" value="Pept_asp_AS"/>
</dbReference>
<comment type="similarity">
    <text evidence="1">Belongs to the peptidase C1 family.</text>
</comment>
<dbReference type="SUPFAM" id="SSF54403">
    <property type="entry name" value="Cystatin/monellin"/>
    <property type="match status" value="1"/>
</dbReference>
<dbReference type="EMBL" id="GFWZ01000084">
    <property type="protein sequence ID" value="MBW20074.1"/>
    <property type="molecule type" value="Transcribed_RNA"/>
</dbReference>
<feature type="domain" description="Peptidase C1A papain C-terminal" evidence="12">
    <location>
        <begin position="236"/>
        <end position="453"/>
    </location>
</feature>
<dbReference type="PANTHER" id="PTHR12411">
    <property type="entry name" value="CYSTEINE PROTEASE FAMILY C1-RELATED"/>
    <property type="match status" value="1"/>
</dbReference>
<keyword evidence="4 10" id="KW-0732">Signal</keyword>
<name>A0A2I9LNW4_9SCOR</name>
<evidence type="ECO:0000256" key="6">
    <source>
        <dbReference type="ARBA" id="ARBA00022807"/>
    </source>
</evidence>
<keyword evidence="9" id="KW-0325">Glycoprotein</keyword>
<evidence type="ECO:0000256" key="8">
    <source>
        <dbReference type="ARBA" id="ARBA00023157"/>
    </source>
</evidence>
<sequence>MSVNTQASAMKVYLLFLALFSTVLASGEWSKVPTSDNVQRLALFGAKRINLATNSIYHHKLIHVLGAERQLVAGYNYKLNISIVETECKKRQYSFEQAQKCSPLASKTLKVCTVVIYERPWLNETSVTSFTCSQTAQNVERRNLDSMHRRLFNKFVKKYRKNYSNDYEKEKRFRIFNSNLKKIKELNSNEQGTATYGVTKFADLNENEFRKYLGFRPDLARADSVPPPAEIPSLDIPKSFDWRHYNVVTEVKNQQQCGSCWAFSTTGNVEGQWAIKKKKLVSLSEQELVDCDKVDQGCDGGLPSNAYKEIIRLGGLETEKEYPYEADDEKCHFNKSEARAYINGSVSISQNETEMAIWLVKHGPISIGINANAMQFYYGGISHPWKFLCSPDNLDHGVLIVGYGVHTYPLFKTTLPFWIIKNSWGADWGEQGYYRVYRGDGTCGLNKMATSSVID</sequence>
<dbReference type="InterPro" id="IPR013128">
    <property type="entry name" value="Peptidase_C1A"/>
</dbReference>
<dbReference type="PROSITE" id="PS00287">
    <property type="entry name" value="CYSTATIN"/>
    <property type="match status" value="1"/>
</dbReference>
<evidence type="ECO:0000256" key="4">
    <source>
        <dbReference type="ARBA" id="ARBA00022729"/>
    </source>
</evidence>
<dbReference type="CDD" id="cd00042">
    <property type="entry name" value="CY"/>
    <property type="match status" value="1"/>
</dbReference>
<dbReference type="FunFam" id="3.90.70.10:FF:000130">
    <property type="entry name" value="Cysteine proteinase 1"/>
    <property type="match status" value="1"/>
</dbReference>
<dbReference type="InterPro" id="IPR000169">
    <property type="entry name" value="Pept_cys_AS"/>
</dbReference>
<proteinExistence type="inferred from homology"/>
<feature type="signal peptide" evidence="10">
    <location>
        <begin position="1"/>
        <end position="25"/>
    </location>
</feature>
<evidence type="ECO:0000256" key="1">
    <source>
        <dbReference type="ARBA" id="ARBA00008455"/>
    </source>
</evidence>
<dbReference type="PROSITE" id="PS00139">
    <property type="entry name" value="THIOL_PROTEASE_CYS"/>
    <property type="match status" value="1"/>
</dbReference>
<evidence type="ECO:0000256" key="5">
    <source>
        <dbReference type="ARBA" id="ARBA00022801"/>
    </source>
</evidence>
<dbReference type="SUPFAM" id="SSF54001">
    <property type="entry name" value="Cysteine proteinases"/>
    <property type="match status" value="1"/>
</dbReference>
<keyword evidence="3" id="KW-0645">Protease</keyword>
<dbReference type="GO" id="GO:0004869">
    <property type="term" value="F:cysteine-type endopeptidase inhibitor activity"/>
    <property type="evidence" value="ECO:0007669"/>
    <property type="project" value="InterPro"/>
</dbReference>
<dbReference type="AlphaFoldDB" id="A0A2I9LNW4"/>
<dbReference type="InterPro" id="IPR046350">
    <property type="entry name" value="Cystatin_sf"/>
</dbReference>
<reference evidence="14" key="1">
    <citation type="journal article" date="2017" name="Toxicon">
        <title>Venom-gland transcriptomics and venom proteomics of the Hentz striped scorpion (Centruroides hentzi; Buthidae) reveal high toxin diversity in a harmless member of a lethal family.</title>
        <authorList>
            <person name="Ward M.J."/>
            <person name="Ellsworth S.A."/>
            <person name="Rokyta D.R."/>
        </authorList>
    </citation>
    <scope>NUCLEOTIDE SEQUENCE</scope>
    <source>
        <tissue evidence="14">Venom gland</tissue>
    </source>
</reference>
<feature type="chain" id="PRO_5018665823" evidence="10">
    <location>
        <begin position="26"/>
        <end position="455"/>
    </location>
</feature>
<dbReference type="InterPro" id="IPR039417">
    <property type="entry name" value="Peptidase_C1A_papain-like"/>
</dbReference>
<keyword evidence="8" id="KW-1015">Disulfide bond</keyword>
<dbReference type="SMART" id="SM00645">
    <property type="entry name" value="Pept_C1"/>
    <property type="match status" value="1"/>
</dbReference>
<dbReference type="CDD" id="cd02248">
    <property type="entry name" value="Peptidase_C1A"/>
    <property type="match status" value="1"/>
</dbReference>
<dbReference type="SMART" id="SM00848">
    <property type="entry name" value="Inhibitor_I29"/>
    <property type="match status" value="1"/>
</dbReference>
<evidence type="ECO:0000256" key="7">
    <source>
        <dbReference type="ARBA" id="ARBA00023145"/>
    </source>
</evidence>
<keyword evidence="5" id="KW-0378">Hydrolase</keyword>
<evidence type="ECO:0000256" key="3">
    <source>
        <dbReference type="ARBA" id="ARBA00022670"/>
    </source>
</evidence>
<dbReference type="Pfam" id="PF00112">
    <property type="entry name" value="Peptidase_C1"/>
    <property type="match status" value="1"/>
</dbReference>
<dbReference type="PROSITE" id="PS00639">
    <property type="entry name" value="THIOL_PROTEASE_HIS"/>
    <property type="match status" value="1"/>
</dbReference>
<dbReference type="GO" id="GO:0006508">
    <property type="term" value="P:proteolysis"/>
    <property type="evidence" value="ECO:0007669"/>
    <property type="project" value="UniProtKB-KW"/>
</dbReference>
<dbReference type="SMART" id="SM00043">
    <property type="entry name" value="CY"/>
    <property type="match status" value="1"/>
</dbReference>
<keyword evidence="6" id="KW-0788">Thiol protease</keyword>
<evidence type="ECO:0000313" key="14">
    <source>
        <dbReference type="EMBL" id="MBW20074.1"/>
    </source>
</evidence>
<dbReference type="Gene3D" id="1.10.287.2250">
    <property type="match status" value="1"/>
</dbReference>
<accession>A0A2I9LNW4</accession>
<evidence type="ECO:0000256" key="9">
    <source>
        <dbReference type="ARBA" id="ARBA00023180"/>
    </source>
</evidence>